<keyword evidence="2" id="KW-1185">Reference proteome</keyword>
<dbReference type="Proteomes" id="UP000658656">
    <property type="component" value="Unassembled WGS sequence"/>
</dbReference>
<comment type="caution">
    <text evidence="1">The sequence shown here is derived from an EMBL/GenBank/DDBJ whole genome shotgun (WGS) entry which is preliminary data.</text>
</comment>
<gene>
    <name evidence="1" type="ORF">GCM10017566_01610</name>
</gene>
<sequence>MTSRVSAPRAEEVALGGEFRLVVEQWLQLRVGHRHQHNVFGAGALGRVDAVLAISQWCGR</sequence>
<evidence type="ECO:0000313" key="1">
    <source>
        <dbReference type="EMBL" id="GHF32702.1"/>
    </source>
</evidence>
<dbReference type="EMBL" id="BNAV01000001">
    <property type="protein sequence ID" value="GHF32702.1"/>
    <property type="molecule type" value="Genomic_DNA"/>
</dbReference>
<protein>
    <submittedName>
        <fullName evidence="1">Uncharacterized protein</fullName>
    </submittedName>
</protein>
<proteinExistence type="predicted"/>
<accession>A0A8H9IUW4</accession>
<name>A0A8H9IUW4_9PSEU</name>
<dbReference type="AlphaFoldDB" id="A0A8H9IUW4"/>
<evidence type="ECO:0000313" key="2">
    <source>
        <dbReference type="Proteomes" id="UP000658656"/>
    </source>
</evidence>
<reference evidence="1" key="2">
    <citation type="submission" date="2020-09" db="EMBL/GenBank/DDBJ databases">
        <authorList>
            <person name="Sun Q."/>
            <person name="Zhou Y."/>
        </authorList>
    </citation>
    <scope>NUCLEOTIDE SEQUENCE</scope>
    <source>
        <strain evidence="1">CGMCC 4.7679</strain>
    </source>
</reference>
<organism evidence="1 2">
    <name type="scientific">Amycolatopsis bartoniae</name>
    <dbReference type="NCBI Taxonomy" id="941986"/>
    <lineage>
        <taxon>Bacteria</taxon>
        <taxon>Bacillati</taxon>
        <taxon>Actinomycetota</taxon>
        <taxon>Actinomycetes</taxon>
        <taxon>Pseudonocardiales</taxon>
        <taxon>Pseudonocardiaceae</taxon>
        <taxon>Amycolatopsis</taxon>
    </lineage>
</organism>
<reference evidence="1" key="1">
    <citation type="journal article" date="2014" name="Int. J. Syst. Evol. Microbiol.">
        <title>Complete genome sequence of Corynebacterium casei LMG S-19264T (=DSM 44701T), isolated from a smear-ripened cheese.</title>
        <authorList>
            <consortium name="US DOE Joint Genome Institute (JGI-PGF)"/>
            <person name="Walter F."/>
            <person name="Albersmeier A."/>
            <person name="Kalinowski J."/>
            <person name="Ruckert C."/>
        </authorList>
    </citation>
    <scope>NUCLEOTIDE SEQUENCE</scope>
    <source>
        <strain evidence="1">CGMCC 4.7679</strain>
    </source>
</reference>